<dbReference type="InterPro" id="IPR016024">
    <property type="entry name" value="ARM-type_fold"/>
</dbReference>
<dbReference type="GO" id="GO:0000159">
    <property type="term" value="C:protein phosphatase type 2A complex"/>
    <property type="evidence" value="ECO:0007669"/>
    <property type="project" value="InterPro"/>
</dbReference>
<dbReference type="GO" id="GO:0019888">
    <property type="term" value="F:protein phosphatase regulator activity"/>
    <property type="evidence" value="ECO:0007669"/>
    <property type="project" value="InterPro"/>
</dbReference>
<evidence type="ECO:0000313" key="2">
    <source>
        <dbReference type="EMBL" id="RHZ01687.1"/>
    </source>
</evidence>
<dbReference type="PROSITE" id="PS50902">
    <property type="entry name" value="FLAVODOXIN_LIKE"/>
    <property type="match status" value="1"/>
</dbReference>
<dbReference type="InterPro" id="IPR008254">
    <property type="entry name" value="Flavodoxin/NO_synth"/>
</dbReference>
<name>A0A3R6WWV0_APHAT</name>
<proteinExistence type="predicted"/>
<evidence type="ECO:0000259" key="1">
    <source>
        <dbReference type="PROSITE" id="PS50902"/>
    </source>
</evidence>
<comment type="caution">
    <text evidence="2">The sequence shown here is derived from an EMBL/GenBank/DDBJ whole genome shotgun (WGS) entry which is preliminary data.</text>
</comment>
<dbReference type="SUPFAM" id="SSF63380">
    <property type="entry name" value="Riboflavin synthase domain-like"/>
    <property type="match status" value="1"/>
</dbReference>
<dbReference type="Gene3D" id="3.40.50.80">
    <property type="entry name" value="Nucleotide-binding domain of ferredoxin-NADP reductase (FNR) module"/>
    <property type="match status" value="1"/>
</dbReference>
<dbReference type="Gene3D" id="1.25.10.10">
    <property type="entry name" value="Leucine-rich Repeat Variant"/>
    <property type="match status" value="1"/>
</dbReference>
<dbReference type="InterPro" id="IPR001094">
    <property type="entry name" value="Flavdoxin-like"/>
</dbReference>
<sequence length="726" mass="79983">MDLTLLLGVDGGGDDGNVQMKYERMQVVLEAINQPAFAFDDADVPTYMHIVSVYTLLVHIVDAPIPPRVIKAHITPSFVSDLLGVIQSQDPRERVMVATVLHNIYAKFKSLRLHIHQQFVHVLMQYVEYGGMGYPYGIPDLLEVLSSIIRGFTTPLQPDHITLLMKTLLPLAKHALVHYHQPVLLCITDFLAKDPTLSSAVVEYLLTHWPHQSTAKQILYLNALEEVLEITPVDCLPQPTKAKITAHLAKCVECVHFQVAERTLFLWNSTQLINHSIFNPRHTRQVLPILFPSLMAAFKTHWHATVRMLAHAMAMSLSQFNVHKSTQYSTVIFVVASYGTGGPTDDATSFYNWLKTSLKPDLSHMQYTVFGCGNSDYTDSYNGMAKFVDAKIGAFGATRFFDLSLGDAAGEIDHLDNDYDAWEGRVLDVVAPMATADTTSSTTTTISATAQLISIVKLSSTALQVDFATDVPYTGTGILALYPQNAKEIVSAVAHRCGYNLDHWVDLVDDKAGGAPASIPLPCTVADVLTHYVDLCAVSRTIVSALARIQVSLPALLSIVAPIKPRKYTIASSHLASPNVIQCCISVPEKPLAQLDQHHGTMGACMVSLLPAKLSNPGVRFRGLCQAATMYFPKTHQFPVILIAAGSVECHVGFSRQGQDKQYVQDVVEKHIAAIMTALDSSNAYIYICGKIDMAQAVQTILKRDRGVAWWDEIIATRRYNQEVFG</sequence>
<dbReference type="SUPFAM" id="SSF48371">
    <property type="entry name" value="ARM repeat"/>
    <property type="match status" value="1"/>
</dbReference>
<dbReference type="SUPFAM" id="SSF52218">
    <property type="entry name" value="Flavoproteins"/>
    <property type="match status" value="1"/>
</dbReference>
<dbReference type="PANTHER" id="PTHR10257">
    <property type="entry name" value="SERINE/THREONINE PROTEIN PHOSPHATASE 2A PP2A REGULATORY SUBUNIT B"/>
    <property type="match status" value="1"/>
</dbReference>
<evidence type="ECO:0000313" key="3">
    <source>
        <dbReference type="Proteomes" id="UP000285712"/>
    </source>
</evidence>
<dbReference type="InterPro" id="IPR011989">
    <property type="entry name" value="ARM-like"/>
</dbReference>
<dbReference type="Pfam" id="PF01603">
    <property type="entry name" value="B56"/>
    <property type="match status" value="1"/>
</dbReference>
<dbReference type="Gene3D" id="3.40.50.360">
    <property type="match status" value="1"/>
</dbReference>
<dbReference type="AlphaFoldDB" id="A0A3R6WWV0"/>
<feature type="domain" description="Flavodoxin-like" evidence="1">
    <location>
        <begin position="287"/>
        <end position="427"/>
    </location>
</feature>
<dbReference type="InterPro" id="IPR039261">
    <property type="entry name" value="FNR_nucleotide-bd"/>
</dbReference>
<dbReference type="PRINTS" id="PR00369">
    <property type="entry name" value="FLAVODOXIN"/>
</dbReference>
<dbReference type="InterPro" id="IPR017938">
    <property type="entry name" value="Riboflavin_synthase-like_b-brl"/>
</dbReference>
<reference evidence="2 3" key="1">
    <citation type="submission" date="2018-08" db="EMBL/GenBank/DDBJ databases">
        <title>Aphanomyces genome sequencing and annotation.</title>
        <authorList>
            <person name="Minardi D."/>
            <person name="Oidtmann B."/>
            <person name="Van Der Giezen M."/>
            <person name="Studholme D.J."/>
        </authorList>
    </citation>
    <scope>NUCLEOTIDE SEQUENCE [LARGE SCALE GENOMIC DNA]</scope>
    <source>
        <strain evidence="2 3">Sv</strain>
    </source>
</reference>
<dbReference type="GO" id="GO:0007165">
    <property type="term" value="P:signal transduction"/>
    <property type="evidence" value="ECO:0007669"/>
    <property type="project" value="InterPro"/>
</dbReference>
<accession>A0A3R6WWV0</accession>
<dbReference type="SUPFAM" id="SSF52343">
    <property type="entry name" value="Ferredoxin reductase-like, C-terminal NADP-linked domain"/>
    <property type="match status" value="1"/>
</dbReference>
<dbReference type="Gene3D" id="1.20.990.10">
    <property type="entry name" value="NADPH-cytochrome p450 Reductase, Chain A, domain 3"/>
    <property type="match status" value="2"/>
</dbReference>
<gene>
    <name evidence="2" type="ORF">DYB35_007945</name>
</gene>
<dbReference type="InterPro" id="IPR029039">
    <property type="entry name" value="Flavoprotein-like_sf"/>
</dbReference>
<dbReference type="InterPro" id="IPR002554">
    <property type="entry name" value="PP2A_B56"/>
</dbReference>
<dbReference type="PANTHER" id="PTHR10257:SF3">
    <property type="entry name" value="SERINE_THREONINE-PROTEIN PHOSPHATASE 2A 56 KDA REGULATORY SUBUNIT GAMMA ISOFORM"/>
    <property type="match status" value="1"/>
</dbReference>
<dbReference type="InterPro" id="IPR023173">
    <property type="entry name" value="NADPH_Cyt_P450_Rdtase_alpha"/>
</dbReference>
<dbReference type="GO" id="GO:0016491">
    <property type="term" value="F:oxidoreductase activity"/>
    <property type="evidence" value="ECO:0007669"/>
    <property type="project" value="InterPro"/>
</dbReference>
<dbReference type="GO" id="GO:0010181">
    <property type="term" value="F:FMN binding"/>
    <property type="evidence" value="ECO:0007669"/>
    <property type="project" value="InterPro"/>
</dbReference>
<dbReference type="Proteomes" id="UP000285712">
    <property type="component" value="Unassembled WGS sequence"/>
</dbReference>
<protein>
    <recommendedName>
        <fullName evidence="1">Flavodoxin-like domain-containing protein</fullName>
    </recommendedName>
</protein>
<dbReference type="VEuPathDB" id="FungiDB:H257_17898"/>
<dbReference type="EMBL" id="QUTG01000654">
    <property type="protein sequence ID" value="RHZ01687.1"/>
    <property type="molecule type" value="Genomic_DNA"/>
</dbReference>
<organism evidence="2 3">
    <name type="scientific">Aphanomyces astaci</name>
    <name type="common">Crayfish plague agent</name>
    <dbReference type="NCBI Taxonomy" id="112090"/>
    <lineage>
        <taxon>Eukaryota</taxon>
        <taxon>Sar</taxon>
        <taxon>Stramenopiles</taxon>
        <taxon>Oomycota</taxon>
        <taxon>Saprolegniomycetes</taxon>
        <taxon>Saprolegniales</taxon>
        <taxon>Verrucalvaceae</taxon>
        <taxon>Aphanomyces</taxon>
    </lineage>
</organism>
<dbReference type="Gene3D" id="2.40.30.10">
    <property type="entry name" value="Translation factors"/>
    <property type="match status" value="2"/>
</dbReference>